<keyword evidence="1" id="KW-0472">Membrane</keyword>
<dbReference type="Proteomes" id="UP000823388">
    <property type="component" value="Chromosome 4K"/>
</dbReference>
<evidence type="ECO:0008006" key="4">
    <source>
        <dbReference type="Google" id="ProtNLM"/>
    </source>
</evidence>
<feature type="transmembrane region" description="Helical" evidence="1">
    <location>
        <begin position="90"/>
        <end position="112"/>
    </location>
</feature>
<dbReference type="PANTHER" id="PTHR36480">
    <property type="entry name" value="OS06G0118900 PROTEIN-RELATED"/>
    <property type="match status" value="1"/>
</dbReference>
<sequence>MRHLLLRHLMNCACTTRPISYKQGRDQVLITRVVLVRAHGSRLIDETMRLRPYLFRSCPRDLQSQQRCHAKPPTRARMAPPAALQNAKRYTLAALAATLAVAAVVTVASVVLRPARVTFSVARTGFRRTPGGGLLLNLTLAADNRSRHAAVAYRSMFVDVGNSTTAPPRGSWVRATVAAPMPLRQPGRSAVAVAATVDLVGAALAAAFTGNMTASLAVMLTAQAKFRVGVAWTRLYDIKVSCGPVSFFPAPPGAGAGGAARLPVYCV</sequence>
<name>A0A8T0TM53_PANVG</name>
<dbReference type="EMBL" id="CM029043">
    <property type="protein sequence ID" value="KAG2609019.1"/>
    <property type="molecule type" value="Genomic_DNA"/>
</dbReference>
<organism evidence="2 3">
    <name type="scientific">Panicum virgatum</name>
    <name type="common">Blackwell switchgrass</name>
    <dbReference type="NCBI Taxonomy" id="38727"/>
    <lineage>
        <taxon>Eukaryota</taxon>
        <taxon>Viridiplantae</taxon>
        <taxon>Streptophyta</taxon>
        <taxon>Embryophyta</taxon>
        <taxon>Tracheophyta</taxon>
        <taxon>Spermatophyta</taxon>
        <taxon>Magnoliopsida</taxon>
        <taxon>Liliopsida</taxon>
        <taxon>Poales</taxon>
        <taxon>Poaceae</taxon>
        <taxon>PACMAD clade</taxon>
        <taxon>Panicoideae</taxon>
        <taxon>Panicodae</taxon>
        <taxon>Paniceae</taxon>
        <taxon>Panicinae</taxon>
        <taxon>Panicum</taxon>
        <taxon>Panicum sect. Hiantes</taxon>
    </lineage>
</organism>
<reference evidence="2" key="1">
    <citation type="submission" date="2020-05" db="EMBL/GenBank/DDBJ databases">
        <title>WGS assembly of Panicum virgatum.</title>
        <authorList>
            <person name="Lovell J.T."/>
            <person name="Jenkins J."/>
            <person name="Shu S."/>
            <person name="Juenger T.E."/>
            <person name="Schmutz J."/>
        </authorList>
    </citation>
    <scope>NUCLEOTIDE SEQUENCE</scope>
    <source>
        <strain evidence="2">AP13</strain>
    </source>
</reference>
<keyword evidence="3" id="KW-1185">Reference proteome</keyword>
<dbReference type="OrthoDB" id="677015at2759"/>
<dbReference type="AlphaFoldDB" id="A0A8T0TM53"/>
<comment type="caution">
    <text evidence="2">The sequence shown here is derived from an EMBL/GenBank/DDBJ whole genome shotgun (WGS) entry which is preliminary data.</text>
</comment>
<proteinExistence type="predicted"/>
<evidence type="ECO:0000313" key="2">
    <source>
        <dbReference type="EMBL" id="KAG2609019.1"/>
    </source>
</evidence>
<evidence type="ECO:0000313" key="3">
    <source>
        <dbReference type="Proteomes" id="UP000823388"/>
    </source>
</evidence>
<protein>
    <recommendedName>
        <fullName evidence="4">Late embryogenesis abundant protein LEA-2 subgroup domain-containing protein</fullName>
    </recommendedName>
</protein>
<keyword evidence="1" id="KW-0812">Transmembrane</keyword>
<dbReference type="PANTHER" id="PTHR36480:SF3">
    <property type="entry name" value="OS06G0118900 PROTEIN"/>
    <property type="match status" value="1"/>
</dbReference>
<gene>
    <name evidence="2" type="ORF">PVAP13_4KG007134</name>
</gene>
<evidence type="ECO:0000256" key="1">
    <source>
        <dbReference type="SAM" id="Phobius"/>
    </source>
</evidence>
<accession>A0A8T0TM53</accession>
<keyword evidence="1" id="KW-1133">Transmembrane helix</keyword>